<dbReference type="RefSeq" id="WP_327788460.1">
    <property type="nucleotide sequence ID" value="NZ_JARGEQ010000059.1"/>
</dbReference>
<dbReference type="Gene3D" id="2.60.120.200">
    <property type="match status" value="1"/>
</dbReference>
<evidence type="ECO:0000259" key="2">
    <source>
        <dbReference type="Pfam" id="PF10102"/>
    </source>
</evidence>
<organism evidence="3 4">
    <name type="scientific">Marinimicrococcus flavescens</name>
    <dbReference type="NCBI Taxonomy" id="3031815"/>
    <lineage>
        <taxon>Bacteria</taxon>
        <taxon>Pseudomonadati</taxon>
        <taxon>Pseudomonadota</taxon>
        <taxon>Alphaproteobacteria</taxon>
        <taxon>Geminicoccales</taxon>
        <taxon>Geminicoccaceae</taxon>
        <taxon>Marinimicrococcus</taxon>
    </lineage>
</organism>
<dbReference type="PANTHER" id="PTHR34720:SF9">
    <property type="entry name" value="BLR4714 PROTEIN"/>
    <property type="match status" value="1"/>
</dbReference>
<dbReference type="PANTHER" id="PTHR34720">
    <property type="entry name" value="MICROCYSTIN DEPENDENT PROTEIN"/>
    <property type="match status" value="1"/>
</dbReference>
<evidence type="ECO:0000313" key="3">
    <source>
        <dbReference type="EMBL" id="MDF1586040.1"/>
    </source>
</evidence>
<sequence>MPTALPDLARTAPQIPVVIAPLANDLGQGLILAAVEEPGFGTLTVHPDGSLTYVPAEGFSGEDGFSYTLRDAAGATAQGRVTVEVAPANRPPAANGDEARTAPGSPVDIPVLANDTDPDGDPLHLVALDMPGHGSVAVTPQQTLRYLPARGFTGTDRFTYRVGDGRGGFAYATVTVTVAGADRPPTAGALATATRPGLPVELDLFAHAQDPEGGPLTLTGLGVPAHGRLETGSRGRVTYTPDPGFEGEDGFSWTVADEAGGTATGTALIAVETLNAPPVAVDDLAVTEAGTPVSIDLLANDLDPEGGPLALVALGLPAHGSLLLGGGGQVTYTPEAGFTGEDQFSYTLRDPKGATARGTVRVTVEEPAVPSAWLNGYARRRLLVVPAGRSSERLEGFPLLLEAEGDWLRPQELGGGLADAAGRDLRFELADGTRLFHDVERWDPQAGRLRAWVRLPVLPAGEDLELFCYYGKAGLLADEADPASVWRDHLAVWHLPGAGDRSGRGRDLAGTAPVPAEGAFGPAGRFDGTASELLLADPSFLDGHDALAVELWLDSERLDSDQGILAVGAVTGRDADCGLVLRHNDAGFYGGAPRCFTIELALADGRLIHESASGRAGLEARHLLLVWRRGQGTSLYLDGVLDSASHLTGAGLLGPTRPGPGPLRLGNGPRQAQSGKWQGLLGGVRLAARAPSAARIAALARNLREPQAFAALGAEEVFGAGGGGPVAMPLEARLAPGLPALLDPLAAARDAQGASLLVVRPPAQGTAAIVTGEDGRQLLQVTPPAGFLGRLDLLFALERDGSRSEAVALLEVDAAEAPAPEPADQPFAGRLHGNPYMCDTVSEVQFYPGRPAAKRIVAERSGELTALRWHNRYQNVAGASGYSSGDGGKVVVRVESDAGGLPSGEVLGETAVNGGAGAPVSQGFFPQWRFLAPVPLEAGRAYHLVWYQVGSSGTVSVDFHYAYSPIPYGQELHGGPFEGDRQPVLRRRSDGSWERRAEHGGFLELSWADGLVTGCPVVFSSGGFRKDLGGSVMARQSFTLRGSPRMAEGVWLRAWWTDGAPSPLLLRLEDLESGLIEQLELPRSALPRTANSLTWMGDPASPPASWRYHAFAAPRLLAADRRYALRLSCASGSYRVHAVQQADPRAHGSRSRERWEEAVAEVSLDGGRTWRGWDDTKEAPGVARQDCLLPLAFALALPGTPPPPAPPPPDGGGDPRLMAHRNLVRSAAHRDY</sequence>
<feature type="region of interest" description="Disordered" evidence="1">
    <location>
        <begin position="1198"/>
        <end position="1232"/>
    </location>
</feature>
<dbReference type="Gene3D" id="2.60.40.2810">
    <property type="match status" value="1"/>
</dbReference>
<dbReference type="NCBIfam" id="NF012211">
    <property type="entry name" value="tand_rpt_95"/>
    <property type="match status" value="4"/>
</dbReference>
<dbReference type="Gene3D" id="2.60.40.3440">
    <property type="match status" value="3"/>
</dbReference>
<protein>
    <submittedName>
        <fullName evidence="3">DUF2341 domain-containing protein</fullName>
    </submittedName>
</protein>
<name>A0AAP3V1E9_9PROT</name>
<dbReference type="EMBL" id="JARGEQ010000059">
    <property type="protein sequence ID" value="MDF1586040.1"/>
    <property type="molecule type" value="Genomic_DNA"/>
</dbReference>
<feature type="compositionally biased region" description="Pro residues" evidence="1">
    <location>
        <begin position="1199"/>
        <end position="1210"/>
    </location>
</feature>
<comment type="caution">
    <text evidence="3">The sequence shown here is derived from an EMBL/GenBank/DDBJ whole genome shotgun (WGS) entry which is preliminary data.</text>
</comment>
<dbReference type="SUPFAM" id="SSF49899">
    <property type="entry name" value="Concanavalin A-like lectins/glucanases"/>
    <property type="match status" value="1"/>
</dbReference>
<proteinExistence type="predicted"/>
<dbReference type="InterPro" id="IPR018765">
    <property type="entry name" value="DUF2341"/>
</dbReference>
<evidence type="ECO:0000256" key="1">
    <source>
        <dbReference type="SAM" id="MobiDB-lite"/>
    </source>
</evidence>
<dbReference type="Pfam" id="PF10102">
    <property type="entry name" value="DUF2341"/>
    <property type="match status" value="1"/>
</dbReference>
<dbReference type="AlphaFoldDB" id="A0AAP3V1E9"/>
<dbReference type="Pfam" id="PF13385">
    <property type="entry name" value="Laminin_G_3"/>
    <property type="match status" value="1"/>
</dbReference>
<evidence type="ECO:0000313" key="4">
    <source>
        <dbReference type="Proteomes" id="UP001301140"/>
    </source>
</evidence>
<keyword evidence="4" id="KW-1185">Reference proteome</keyword>
<dbReference type="Proteomes" id="UP001301140">
    <property type="component" value="Unassembled WGS sequence"/>
</dbReference>
<reference evidence="3 4" key="1">
    <citation type="submission" date="2023-03" db="EMBL/GenBank/DDBJ databases">
        <title>YIM 152171 draft genome.</title>
        <authorList>
            <person name="Yang Z."/>
        </authorList>
    </citation>
    <scope>NUCLEOTIDE SEQUENCE [LARGE SCALE GENOMIC DNA]</scope>
    <source>
        <strain evidence="3 4">YIM 152171</strain>
    </source>
</reference>
<feature type="domain" description="DUF2341" evidence="2">
    <location>
        <begin position="422"/>
        <end position="484"/>
    </location>
</feature>
<dbReference type="InterPro" id="IPR013320">
    <property type="entry name" value="ConA-like_dom_sf"/>
</dbReference>
<gene>
    <name evidence="3" type="ORF">PZ740_06545</name>
</gene>
<dbReference type="Pfam" id="PF17963">
    <property type="entry name" value="Big_9"/>
    <property type="match status" value="4"/>
</dbReference>
<accession>A0AAP3V1E9</accession>